<keyword evidence="4 7" id="KW-0812">Transmembrane</keyword>
<evidence type="ECO:0000256" key="2">
    <source>
        <dbReference type="ARBA" id="ARBA00008193"/>
    </source>
</evidence>
<feature type="transmembrane region" description="Helical" evidence="7">
    <location>
        <begin position="97"/>
        <end position="115"/>
    </location>
</feature>
<dbReference type="PANTHER" id="PTHR30506:SF3">
    <property type="entry name" value="UPF0126 INNER MEMBRANE PROTEIN YADS-RELATED"/>
    <property type="match status" value="1"/>
</dbReference>
<feature type="domain" description="Glycine transporter" evidence="8">
    <location>
        <begin position="99"/>
        <end position="171"/>
    </location>
</feature>
<dbReference type="GeneID" id="94551330"/>
<dbReference type="PANTHER" id="PTHR30506">
    <property type="entry name" value="INNER MEMBRANE PROTEIN"/>
    <property type="match status" value="1"/>
</dbReference>
<organism evidence="9 10">
    <name type="scientific">Porphyromonas loveana</name>
    <dbReference type="NCBI Taxonomy" id="1884669"/>
    <lineage>
        <taxon>Bacteria</taxon>
        <taxon>Pseudomonadati</taxon>
        <taxon>Bacteroidota</taxon>
        <taxon>Bacteroidia</taxon>
        <taxon>Bacteroidales</taxon>
        <taxon>Porphyromonadaceae</taxon>
        <taxon>Porphyromonas</taxon>
    </lineage>
</organism>
<evidence type="ECO:0000313" key="10">
    <source>
        <dbReference type="Proteomes" id="UP000245462"/>
    </source>
</evidence>
<dbReference type="RefSeq" id="WP_116679866.1">
    <property type="nucleotide sequence ID" value="NZ_JBGYVJ010000213.1"/>
</dbReference>
<evidence type="ECO:0000256" key="4">
    <source>
        <dbReference type="ARBA" id="ARBA00022692"/>
    </source>
</evidence>
<keyword evidence="3" id="KW-1003">Cell membrane</keyword>
<evidence type="ECO:0000313" key="9">
    <source>
        <dbReference type="EMBL" id="PVZ08037.1"/>
    </source>
</evidence>
<dbReference type="OrthoDB" id="9791874at2"/>
<feature type="transmembrane region" description="Helical" evidence="7">
    <location>
        <begin position="39"/>
        <end position="59"/>
    </location>
</feature>
<feature type="transmembrane region" description="Helical" evidence="7">
    <location>
        <begin position="180"/>
        <end position="201"/>
    </location>
</feature>
<proteinExistence type="inferred from homology"/>
<evidence type="ECO:0000256" key="5">
    <source>
        <dbReference type="ARBA" id="ARBA00022989"/>
    </source>
</evidence>
<feature type="domain" description="Glycine transporter" evidence="8">
    <location>
        <begin position="14"/>
        <end position="87"/>
    </location>
</feature>
<sequence>MSGIQESVTEFITWCDYLGTFAFAISGIRLAAARRFDWFGAYVVGVVTAIGGGTVRDVLLNIPPFWMEQPSYLFISLLALIFTISFRKYVVRLNNTVFLFDTIGIGLFTVVGVAKTFDCGYAWWLAIVMGTVTGSFGGMIRDILINQTPLIFRKDIYATACLLGGAVYVGLLFTTVPIGIVQFIAAFIVIAVRFIAVKYHISVPVFRGKV</sequence>
<keyword evidence="6 7" id="KW-0472">Membrane</keyword>
<dbReference type="AlphaFoldDB" id="A0A2U1F763"/>
<evidence type="ECO:0000259" key="8">
    <source>
        <dbReference type="Pfam" id="PF03458"/>
    </source>
</evidence>
<reference evidence="9 10" key="1">
    <citation type="submission" date="2018-04" db="EMBL/GenBank/DDBJ databases">
        <title>Genomic Encyclopedia of Type Strains, Phase IV (KMG-IV): sequencing the most valuable type-strain genomes for metagenomic binning, comparative biology and taxonomic classification.</title>
        <authorList>
            <person name="Goeker M."/>
        </authorList>
    </citation>
    <scope>NUCLEOTIDE SEQUENCE [LARGE SCALE GENOMIC DNA]</scope>
    <source>
        <strain evidence="9 10">DSM 28520</strain>
    </source>
</reference>
<evidence type="ECO:0000256" key="3">
    <source>
        <dbReference type="ARBA" id="ARBA00022475"/>
    </source>
</evidence>
<dbReference type="GO" id="GO:0005886">
    <property type="term" value="C:plasma membrane"/>
    <property type="evidence" value="ECO:0007669"/>
    <property type="project" value="UniProtKB-SubCell"/>
</dbReference>
<accession>A0A2U1F763</accession>
<evidence type="ECO:0000256" key="7">
    <source>
        <dbReference type="SAM" id="Phobius"/>
    </source>
</evidence>
<evidence type="ECO:0000256" key="6">
    <source>
        <dbReference type="ARBA" id="ARBA00023136"/>
    </source>
</evidence>
<comment type="caution">
    <text evidence="9">The sequence shown here is derived from an EMBL/GenBank/DDBJ whole genome shotgun (WGS) entry which is preliminary data.</text>
</comment>
<keyword evidence="10" id="KW-1185">Reference proteome</keyword>
<protein>
    <submittedName>
        <fullName evidence="9">Putative membrane protein YeiH</fullName>
    </submittedName>
</protein>
<feature type="transmembrane region" description="Helical" evidence="7">
    <location>
        <begin position="156"/>
        <end position="174"/>
    </location>
</feature>
<comment type="subcellular location">
    <subcellularLocation>
        <location evidence="1">Cell membrane</location>
        <topology evidence="1">Multi-pass membrane protein</topology>
    </subcellularLocation>
</comment>
<feature type="transmembrane region" description="Helical" evidence="7">
    <location>
        <begin position="121"/>
        <end position="144"/>
    </location>
</feature>
<name>A0A2U1F763_9PORP</name>
<evidence type="ECO:0000256" key="1">
    <source>
        <dbReference type="ARBA" id="ARBA00004651"/>
    </source>
</evidence>
<dbReference type="InterPro" id="IPR005115">
    <property type="entry name" value="Gly_transporter"/>
</dbReference>
<dbReference type="Pfam" id="PF03458">
    <property type="entry name" value="Gly_transporter"/>
    <property type="match status" value="2"/>
</dbReference>
<gene>
    <name evidence="9" type="ORF">C7382_11621</name>
</gene>
<feature type="transmembrane region" description="Helical" evidence="7">
    <location>
        <begin position="71"/>
        <end position="90"/>
    </location>
</feature>
<dbReference type="Proteomes" id="UP000245462">
    <property type="component" value="Unassembled WGS sequence"/>
</dbReference>
<comment type="similarity">
    <text evidence="2">Belongs to the UPF0126 family.</text>
</comment>
<keyword evidence="5 7" id="KW-1133">Transmembrane helix</keyword>
<feature type="transmembrane region" description="Helical" evidence="7">
    <location>
        <begin position="12"/>
        <end position="32"/>
    </location>
</feature>
<dbReference type="EMBL" id="QEKY01000016">
    <property type="protein sequence ID" value="PVZ08037.1"/>
    <property type="molecule type" value="Genomic_DNA"/>
</dbReference>